<evidence type="ECO:0000256" key="11">
    <source>
        <dbReference type="NCBIfam" id="TIGR00665"/>
    </source>
</evidence>
<dbReference type="PROSITE" id="PS51199">
    <property type="entry name" value="SF4_HELICASE"/>
    <property type="match status" value="1"/>
</dbReference>
<protein>
    <recommendedName>
        <fullName evidence="11 12">Replicative DNA helicase</fullName>
        <ecNumber evidence="11 12">5.6.2.3</ecNumber>
    </recommendedName>
</protein>
<keyword evidence="2 12" id="KW-0639">Primosome</keyword>
<dbReference type="GO" id="GO:0006269">
    <property type="term" value="P:DNA replication, synthesis of primer"/>
    <property type="evidence" value="ECO:0007669"/>
    <property type="project" value="UniProtKB-UniRule"/>
</dbReference>
<organism evidence="14 15">
    <name type="scientific">Candidatus Stercoripulliclostridium pullicola</name>
    <dbReference type="NCBI Taxonomy" id="2840953"/>
    <lineage>
        <taxon>Bacteria</taxon>
        <taxon>Bacillati</taxon>
        <taxon>Bacillota</taxon>
        <taxon>Clostridia</taxon>
        <taxon>Eubacteriales</taxon>
        <taxon>Candidatus Stercoripulliclostridium</taxon>
    </lineage>
</organism>
<evidence type="ECO:0000256" key="10">
    <source>
        <dbReference type="ARBA" id="ARBA00048954"/>
    </source>
</evidence>
<gene>
    <name evidence="14" type="primary">dnaB</name>
    <name evidence="14" type="ORF">IAB16_03980</name>
</gene>
<evidence type="ECO:0000256" key="3">
    <source>
        <dbReference type="ARBA" id="ARBA00022705"/>
    </source>
</evidence>
<evidence type="ECO:0000313" key="14">
    <source>
        <dbReference type="EMBL" id="MBO8424155.1"/>
    </source>
</evidence>
<comment type="function">
    <text evidence="12">The main replicative DNA helicase, it participates in initiation and elongation during chromosome replication. Travels ahead of the DNA replisome, separating dsDNA into templates for DNA synthesis. A processive ATP-dependent 5'-3' DNA helicase it has DNA-dependent ATPase activity.</text>
</comment>
<dbReference type="Gene3D" id="3.40.50.300">
    <property type="entry name" value="P-loop containing nucleotide triphosphate hydrolases"/>
    <property type="match status" value="1"/>
</dbReference>
<dbReference type="Pfam" id="PF00772">
    <property type="entry name" value="DnaB"/>
    <property type="match status" value="1"/>
</dbReference>
<keyword evidence="8 12" id="KW-0238">DNA-binding</keyword>
<evidence type="ECO:0000256" key="4">
    <source>
        <dbReference type="ARBA" id="ARBA00022741"/>
    </source>
</evidence>
<comment type="caution">
    <text evidence="14">The sequence shown here is derived from an EMBL/GenBank/DDBJ whole genome shotgun (WGS) entry which is preliminary data.</text>
</comment>
<evidence type="ECO:0000256" key="9">
    <source>
        <dbReference type="ARBA" id="ARBA00023235"/>
    </source>
</evidence>
<accession>A0A940DG59</accession>
<dbReference type="EC" id="5.6.2.3" evidence="11 12"/>
<dbReference type="GO" id="GO:0016787">
    <property type="term" value="F:hydrolase activity"/>
    <property type="evidence" value="ECO:0007669"/>
    <property type="project" value="UniProtKB-KW"/>
</dbReference>
<dbReference type="PANTHER" id="PTHR30153">
    <property type="entry name" value="REPLICATIVE DNA HELICASE DNAB"/>
    <property type="match status" value="1"/>
</dbReference>
<dbReference type="CDD" id="cd00984">
    <property type="entry name" value="DnaB_C"/>
    <property type="match status" value="1"/>
</dbReference>
<dbReference type="PANTHER" id="PTHR30153:SF2">
    <property type="entry name" value="REPLICATIVE DNA HELICASE"/>
    <property type="match status" value="1"/>
</dbReference>
<evidence type="ECO:0000313" key="15">
    <source>
        <dbReference type="Proteomes" id="UP000727857"/>
    </source>
</evidence>
<reference evidence="14" key="1">
    <citation type="submission" date="2020-10" db="EMBL/GenBank/DDBJ databases">
        <authorList>
            <person name="Gilroy R."/>
        </authorList>
    </citation>
    <scope>NUCLEOTIDE SEQUENCE</scope>
    <source>
        <strain evidence="14">517</strain>
    </source>
</reference>
<dbReference type="InterPro" id="IPR007692">
    <property type="entry name" value="DNA_helicase_DnaB"/>
</dbReference>
<evidence type="ECO:0000259" key="13">
    <source>
        <dbReference type="PROSITE" id="PS51199"/>
    </source>
</evidence>
<evidence type="ECO:0000256" key="2">
    <source>
        <dbReference type="ARBA" id="ARBA00022515"/>
    </source>
</evidence>
<dbReference type="NCBIfam" id="TIGR00665">
    <property type="entry name" value="DnaB"/>
    <property type="match status" value="1"/>
</dbReference>
<reference evidence="14" key="2">
    <citation type="journal article" date="2021" name="PeerJ">
        <title>Extensive microbial diversity within the chicken gut microbiome revealed by metagenomics and culture.</title>
        <authorList>
            <person name="Gilroy R."/>
            <person name="Ravi A."/>
            <person name="Getino M."/>
            <person name="Pursley I."/>
            <person name="Horton D.L."/>
            <person name="Alikhan N.F."/>
            <person name="Baker D."/>
            <person name="Gharbi K."/>
            <person name="Hall N."/>
            <person name="Watson M."/>
            <person name="Adriaenssens E.M."/>
            <person name="Foster-Nyarko E."/>
            <person name="Jarju S."/>
            <person name="Secka A."/>
            <person name="Antonio M."/>
            <person name="Oren A."/>
            <person name="Chaudhuri R.R."/>
            <person name="La Ragione R."/>
            <person name="Hildebrand F."/>
            <person name="Pallen M.J."/>
        </authorList>
    </citation>
    <scope>NUCLEOTIDE SEQUENCE</scope>
    <source>
        <strain evidence="14">517</strain>
    </source>
</reference>
<keyword evidence="4 12" id="KW-0547">Nucleotide-binding</keyword>
<dbReference type="AlphaFoldDB" id="A0A940DG59"/>
<keyword evidence="6 12" id="KW-0347">Helicase</keyword>
<dbReference type="Pfam" id="PF03796">
    <property type="entry name" value="DnaB_C"/>
    <property type="match status" value="1"/>
</dbReference>
<evidence type="ECO:0000256" key="6">
    <source>
        <dbReference type="ARBA" id="ARBA00022806"/>
    </source>
</evidence>
<dbReference type="InterPro" id="IPR027417">
    <property type="entry name" value="P-loop_NTPase"/>
</dbReference>
<dbReference type="InterPro" id="IPR016136">
    <property type="entry name" value="DNA_helicase_N/primase_C"/>
</dbReference>
<dbReference type="SUPFAM" id="SSF48024">
    <property type="entry name" value="N-terminal domain of DnaB helicase"/>
    <property type="match status" value="1"/>
</dbReference>
<evidence type="ECO:0000256" key="8">
    <source>
        <dbReference type="ARBA" id="ARBA00023125"/>
    </source>
</evidence>
<dbReference type="GO" id="GO:0003677">
    <property type="term" value="F:DNA binding"/>
    <property type="evidence" value="ECO:0007669"/>
    <property type="project" value="UniProtKB-UniRule"/>
</dbReference>
<proteinExistence type="inferred from homology"/>
<name>A0A940DG59_9FIRM</name>
<comment type="catalytic activity">
    <reaction evidence="10 12">
        <text>ATP + H2O = ADP + phosphate + H(+)</text>
        <dbReference type="Rhea" id="RHEA:13065"/>
        <dbReference type="ChEBI" id="CHEBI:15377"/>
        <dbReference type="ChEBI" id="CHEBI:15378"/>
        <dbReference type="ChEBI" id="CHEBI:30616"/>
        <dbReference type="ChEBI" id="CHEBI:43474"/>
        <dbReference type="ChEBI" id="CHEBI:456216"/>
        <dbReference type="EC" id="5.6.2.3"/>
    </reaction>
</comment>
<evidence type="ECO:0000256" key="5">
    <source>
        <dbReference type="ARBA" id="ARBA00022801"/>
    </source>
</evidence>
<dbReference type="InterPro" id="IPR036185">
    <property type="entry name" value="DNA_heli_DnaB-like_N_sf"/>
</dbReference>
<keyword evidence="5 12" id="KW-0378">Hydrolase</keyword>
<dbReference type="EMBL" id="JADINF010000101">
    <property type="protein sequence ID" value="MBO8424155.1"/>
    <property type="molecule type" value="Genomic_DNA"/>
</dbReference>
<evidence type="ECO:0000256" key="1">
    <source>
        <dbReference type="ARBA" id="ARBA00008428"/>
    </source>
</evidence>
<dbReference type="SUPFAM" id="SSF52540">
    <property type="entry name" value="P-loop containing nucleoside triphosphate hydrolases"/>
    <property type="match status" value="1"/>
</dbReference>
<keyword evidence="3 12" id="KW-0235">DNA replication</keyword>
<sequence length="473" mass="53309">MSEKEINESKQGYRQYPNNFGAEQYVLCCMLIDGEVLADVAPTINSDYFYNPRHKIIFEAAQSLFNRGVTVNVITVNDVLTKTNKTDIDMLGYLTDLTQITPSAVNYRDHLDILRRDMIMRRLIAISKEIAEDAYTSQDADKSVNNAERLVYGINLAATASGLEHIEAPSSRFLRRLEQMAINPAARKGLKTHFPIFDKITNGLQPSSLIILAARPSVGKTSFALNIISNIIKEHEDAVVAMFSLEMSAEQLVQRVLATNTGVDMGKLSSARLSESDQSELWSAHVEASNCRIYFDSTSMQTPGNIASKCRRLKSMTADKRLDLVIVDYLQLMANDKDKIRSSSSRQTDVSDISRMMKIMAMELQCPVIALSQMSRSIEGRDDKQPRLSDLRESGAIEQDADMVMFLSRENEEEKTKEACNIILDIAKHRNGELAQIRYVWEGRHVRFTESSDQTIYTFPKTASKKKQQSSED</sequence>
<dbReference type="Gene3D" id="1.10.860.10">
    <property type="entry name" value="DNAb Helicase, Chain A"/>
    <property type="match status" value="1"/>
</dbReference>
<dbReference type="InterPro" id="IPR007693">
    <property type="entry name" value="DNA_helicase_DnaB-like_N"/>
</dbReference>
<dbReference type="GO" id="GO:0043139">
    <property type="term" value="F:5'-3' DNA helicase activity"/>
    <property type="evidence" value="ECO:0007669"/>
    <property type="project" value="UniProtKB-EC"/>
</dbReference>
<keyword evidence="9" id="KW-0413">Isomerase</keyword>
<dbReference type="InterPro" id="IPR007694">
    <property type="entry name" value="DNA_helicase_DnaB-like_C"/>
</dbReference>
<evidence type="ECO:0000256" key="12">
    <source>
        <dbReference type="RuleBase" id="RU362085"/>
    </source>
</evidence>
<dbReference type="Proteomes" id="UP000727857">
    <property type="component" value="Unassembled WGS sequence"/>
</dbReference>
<feature type="domain" description="SF4 helicase" evidence="13">
    <location>
        <begin position="183"/>
        <end position="455"/>
    </location>
</feature>
<dbReference type="GO" id="GO:1990077">
    <property type="term" value="C:primosome complex"/>
    <property type="evidence" value="ECO:0007669"/>
    <property type="project" value="UniProtKB-UniRule"/>
</dbReference>
<dbReference type="GO" id="GO:0005524">
    <property type="term" value="F:ATP binding"/>
    <property type="evidence" value="ECO:0007669"/>
    <property type="project" value="UniProtKB-UniRule"/>
</dbReference>
<evidence type="ECO:0000256" key="7">
    <source>
        <dbReference type="ARBA" id="ARBA00022840"/>
    </source>
</evidence>
<comment type="similarity">
    <text evidence="1 12">Belongs to the helicase family. DnaB subfamily.</text>
</comment>
<keyword evidence="7 12" id="KW-0067">ATP-binding</keyword>
<dbReference type="GO" id="GO:0005829">
    <property type="term" value="C:cytosol"/>
    <property type="evidence" value="ECO:0007669"/>
    <property type="project" value="TreeGrafter"/>
</dbReference>